<dbReference type="InterPro" id="IPR036631">
    <property type="entry name" value="MGMT_N_sf"/>
</dbReference>
<accession>A0AAV5AP89</accession>
<dbReference type="InterPro" id="IPR001497">
    <property type="entry name" value="MethylDNA_cys_MeTrfase_AS"/>
</dbReference>
<comment type="similarity">
    <text evidence="2">Belongs to the MGMT family.</text>
</comment>
<evidence type="ECO:0000313" key="11">
    <source>
        <dbReference type="EMBL" id="GJM52618.1"/>
    </source>
</evidence>
<evidence type="ECO:0000256" key="7">
    <source>
        <dbReference type="ARBA" id="ARBA00023204"/>
    </source>
</evidence>
<dbReference type="PANTHER" id="PTHR10815:SF5">
    <property type="entry name" value="METHYLATED-DNA--PROTEIN-CYSTEINE METHYLTRANSFERASE"/>
    <property type="match status" value="1"/>
</dbReference>
<dbReference type="EMBL" id="BQKB01000014">
    <property type="protein sequence ID" value="GJM52618.1"/>
    <property type="molecule type" value="Genomic_DNA"/>
</dbReference>
<dbReference type="Proteomes" id="UP001207736">
    <property type="component" value="Unassembled WGS sequence"/>
</dbReference>
<dbReference type="PROSITE" id="PS00374">
    <property type="entry name" value="MGMT"/>
    <property type="match status" value="1"/>
</dbReference>
<dbReference type="Pfam" id="PF01035">
    <property type="entry name" value="DNA_binding_1"/>
    <property type="match status" value="1"/>
</dbReference>
<protein>
    <recommendedName>
        <fullName evidence="3">methylated-DNA--[protein]-cysteine S-methyltransferase</fullName>
        <ecNumber evidence="3">2.1.1.63</ecNumber>
    </recommendedName>
</protein>
<dbReference type="FunFam" id="1.10.10.10:FF:000214">
    <property type="entry name" value="Methylated-DNA--protein-cysteine methyltransferase"/>
    <property type="match status" value="1"/>
</dbReference>
<evidence type="ECO:0000256" key="6">
    <source>
        <dbReference type="ARBA" id="ARBA00022763"/>
    </source>
</evidence>
<keyword evidence="6" id="KW-0227">DNA damage</keyword>
<dbReference type="EMBL" id="BQKA01000004">
    <property type="protein sequence ID" value="GJM49169.1"/>
    <property type="molecule type" value="Genomic_DNA"/>
</dbReference>
<dbReference type="NCBIfam" id="TIGR00589">
    <property type="entry name" value="ogt"/>
    <property type="match status" value="1"/>
</dbReference>
<evidence type="ECO:0000313" key="12">
    <source>
        <dbReference type="Proteomes" id="UP001207736"/>
    </source>
</evidence>
<dbReference type="SUPFAM" id="SSF53155">
    <property type="entry name" value="Methylated DNA-protein cysteine methyltransferase domain"/>
    <property type="match status" value="1"/>
</dbReference>
<keyword evidence="13" id="KW-1185">Reference proteome</keyword>
<evidence type="ECO:0000313" key="13">
    <source>
        <dbReference type="Proteomes" id="UP001208692"/>
    </source>
</evidence>
<reference evidence="10 13" key="1">
    <citation type="submission" date="2021-11" db="EMBL/GenBank/DDBJ databases">
        <title>Draft genome sequence of Capnocytophaga sp. strain KC07075 isolated from cat oral cavity.</title>
        <authorList>
            <person name="Suzuki M."/>
            <person name="Imaoka K."/>
            <person name="Kimura M."/>
            <person name="Morikawa S."/>
            <person name="Maeda K."/>
        </authorList>
    </citation>
    <scope>NUCLEOTIDE SEQUENCE</scope>
    <source>
        <strain evidence="10">KC07075</strain>
        <strain evidence="11 13">KC07079</strain>
    </source>
</reference>
<name>A0AAV5AP89_9FLAO</name>
<evidence type="ECO:0000256" key="4">
    <source>
        <dbReference type="ARBA" id="ARBA00022603"/>
    </source>
</evidence>
<dbReference type="GO" id="GO:0032259">
    <property type="term" value="P:methylation"/>
    <property type="evidence" value="ECO:0007669"/>
    <property type="project" value="UniProtKB-KW"/>
</dbReference>
<evidence type="ECO:0000256" key="5">
    <source>
        <dbReference type="ARBA" id="ARBA00022679"/>
    </source>
</evidence>
<dbReference type="RefSeq" id="WP_264845790.1">
    <property type="nucleotide sequence ID" value="NZ_BPMA01000015.1"/>
</dbReference>
<dbReference type="InterPro" id="IPR036388">
    <property type="entry name" value="WH-like_DNA-bd_sf"/>
</dbReference>
<evidence type="ECO:0000256" key="3">
    <source>
        <dbReference type="ARBA" id="ARBA00011918"/>
    </source>
</evidence>
<feature type="domain" description="Methylated-DNA-[protein]-cysteine S-methyltransferase DNA binding" evidence="9">
    <location>
        <begin position="92"/>
        <end position="171"/>
    </location>
</feature>
<evidence type="ECO:0000256" key="8">
    <source>
        <dbReference type="ARBA" id="ARBA00049348"/>
    </source>
</evidence>
<organism evidence="10 12">
    <name type="scientific">Capnocytophaga catalasegens</name>
    <dbReference type="NCBI Taxonomy" id="1004260"/>
    <lineage>
        <taxon>Bacteria</taxon>
        <taxon>Pseudomonadati</taxon>
        <taxon>Bacteroidota</taxon>
        <taxon>Flavobacteriia</taxon>
        <taxon>Flavobacteriales</taxon>
        <taxon>Flavobacteriaceae</taxon>
        <taxon>Capnocytophaga</taxon>
    </lineage>
</organism>
<dbReference type="InterPro" id="IPR014048">
    <property type="entry name" value="MethylDNA_cys_MeTrfase_DNA-bd"/>
</dbReference>
<keyword evidence="4" id="KW-0489">Methyltransferase</keyword>
<evidence type="ECO:0000313" key="10">
    <source>
        <dbReference type="EMBL" id="GJM49169.1"/>
    </source>
</evidence>
<dbReference type="SUPFAM" id="SSF46767">
    <property type="entry name" value="Methylated DNA-protein cysteine methyltransferase, C-terminal domain"/>
    <property type="match status" value="1"/>
</dbReference>
<evidence type="ECO:0000256" key="1">
    <source>
        <dbReference type="ARBA" id="ARBA00001286"/>
    </source>
</evidence>
<dbReference type="InterPro" id="IPR036217">
    <property type="entry name" value="MethylDNA_cys_MeTrfase_DNAb"/>
</dbReference>
<evidence type="ECO:0000256" key="2">
    <source>
        <dbReference type="ARBA" id="ARBA00008711"/>
    </source>
</evidence>
<dbReference type="GO" id="GO:0003908">
    <property type="term" value="F:methylated-DNA-[protein]-cysteine S-methyltransferase activity"/>
    <property type="evidence" value="ECO:0007669"/>
    <property type="project" value="UniProtKB-EC"/>
</dbReference>
<evidence type="ECO:0000259" key="9">
    <source>
        <dbReference type="Pfam" id="PF01035"/>
    </source>
</evidence>
<comment type="catalytic activity">
    <reaction evidence="8">
        <text>a 6-O-methyl-2'-deoxyguanosine in DNA + L-cysteinyl-[protein] = S-methyl-L-cysteinyl-[protein] + a 2'-deoxyguanosine in DNA</text>
        <dbReference type="Rhea" id="RHEA:24000"/>
        <dbReference type="Rhea" id="RHEA-COMP:10131"/>
        <dbReference type="Rhea" id="RHEA-COMP:10132"/>
        <dbReference type="Rhea" id="RHEA-COMP:11367"/>
        <dbReference type="Rhea" id="RHEA-COMP:11368"/>
        <dbReference type="ChEBI" id="CHEBI:29950"/>
        <dbReference type="ChEBI" id="CHEBI:82612"/>
        <dbReference type="ChEBI" id="CHEBI:85445"/>
        <dbReference type="ChEBI" id="CHEBI:85448"/>
        <dbReference type="EC" id="2.1.1.63"/>
    </reaction>
</comment>
<dbReference type="Proteomes" id="UP001208692">
    <property type="component" value="Unassembled WGS sequence"/>
</dbReference>
<dbReference type="PANTHER" id="PTHR10815">
    <property type="entry name" value="METHYLATED-DNA--PROTEIN-CYSTEINE METHYLTRANSFERASE"/>
    <property type="match status" value="1"/>
</dbReference>
<dbReference type="AlphaFoldDB" id="A0AAV5AP89"/>
<proteinExistence type="inferred from homology"/>
<gene>
    <name evidence="10" type="ORF">RCZ15_01450</name>
    <name evidence="11" type="ORF">RCZ16_09350</name>
</gene>
<comment type="caution">
    <text evidence="10">The sequence shown here is derived from an EMBL/GenBank/DDBJ whole genome shotgun (WGS) entry which is preliminary data.</text>
</comment>
<dbReference type="EC" id="2.1.1.63" evidence="3"/>
<sequence length="177" mass="20104">MNHNEPQLTAAYMQTLLGEMLAIFKNATLCLLEYTDNQKLQKTQSNIEKYFGEKINFVENNFSEQLQNELNAYFDQKLTCFSTQLSPIGTCFQQKVWQILQTIPYGQTISYKQQSQQYGDHKAIRAIASANGKNPISILIPCHRVIGSNGTLVGYAGGLWRKQKLLEIENVLTSSLF</sequence>
<dbReference type="CDD" id="cd06445">
    <property type="entry name" value="ATase"/>
    <property type="match status" value="1"/>
</dbReference>
<comment type="catalytic activity">
    <reaction evidence="1">
        <text>a 4-O-methyl-thymidine in DNA + L-cysteinyl-[protein] = a thymidine in DNA + S-methyl-L-cysteinyl-[protein]</text>
        <dbReference type="Rhea" id="RHEA:53428"/>
        <dbReference type="Rhea" id="RHEA-COMP:10131"/>
        <dbReference type="Rhea" id="RHEA-COMP:10132"/>
        <dbReference type="Rhea" id="RHEA-COMP:13555"/>
        <dbReference type="Rhea" id="RHEA-COMP:13556"/>
        <dbReference type="ChEBI" id="CHEBI:29950"/>
        <dbReference type="ChEBI" id="CHEBI:82612"/>
        <dbReference type="ChEBI" id="CHEBI:137386"/>
        <dbReference type="ChEBI" id="CHEBI:137387"/>
        <dbReference type="EC" id="2.1.1.63"/>
    </reaction>
</comment>
<keyword evidence="7" id="KW-0234">DNA repair</keyword>
<dbReference type="GO" id="GO:0006281">
    <property type="term" value="P:DNA repair"/>
    <property type="evidence" value="ECO:0007669"/>
    <property type="project" value="UniProtKB-KW"/>
</dbReference>
<dbReference type="Gene3D" id="3.30.160.70">
    <property type="entry name" value="Methylated DNA-protein cysteine methyltransferase domain"/>
    <property type="match status" value="1"/>
</dbReference>
<dbReference type="Gene3D" id="1.10.10.10">
    <property type="entry name" value="Winged helix-like DNA-binding domain superfamily/Winged helix DNA-binding domain"/>
    <property type="match status" value="1"/>
</dbReference>
<keyword evidence="5" id="KW-0808">Transferase</keyword>